<organism evidence="1 2">
    <name type="scientific">Tumebacillus lacus</name>
    <dbReference type="NCBI Taxonomy" id="2995335"/>
    <lineage>
        <taxon>Bacteria</taxon>
        <taxon>Bacillati</taxon>
        <taxon>Bacillota</taxon>
        <taxon>Bacilli</taxon>
        <taxon>Bacillales</taxon>
        <taxon>Alicyclobacillaceae</taxon>
        <taxon>Tumebacillus</taxon>
    </lineage>
</organism>
<reference evidence="1 2" key="1">
    <citation type="submission" date="2022-11" db="EMBL/GenBank/DDBJ databases">
        <title>Study of microbial diversity in lake waters.</title>
        <authorList>
            <person name="Zhang J."/>
        </authorList>
    </citation>
    <scope>NUCLEOTIDE SEQUENCE [LARGE SCALE GENOMIC DNA]</scope>
    <source>
        <strain evidence="1 2">DT12</strain>
    </source>
</reference>
<name>A0ABT3WYG8_9BACL</name>
<protein>
    <submittedName>
        <fullName evidence="1">NAD/NADP transhydrogenase alpha subunit</fullName>
    </submittedName>
</protein>
<evidence type="ECO:0000313" key="1">
    <source>
        <dbReference type="EMBL" id="MCX7569700.1"/>
    </source>
</evidence>
<dbReference type="EMBL" id="JAPMLT010000002">
    <property type="protein sequence ID" value="MCX7569700.1"/>
    <property type="molecule type" value="Genomic_DNA"/>
</dbReference>
<accession>A0ABT3WYG8</accession>
<gene>
    <name evidence="1" type="ORF">OS242_06960</name>
</gene>
<dbReference type="Proteomes" id="UP001208017">
    <property type="component" value="Unassembled WGS sequence"/>
</dbReference>
<dbReference type="RefSeq" id="WP_267150930.1">
    <property type="nucleotide sequence ID" value="NZ_JAPMLT010000002.1"/>
</dbReference>
<comment type="caution">
    <text evidence="1">The sequence shown here is derived from an EMBL/GenBank/DDBJ whole genome shotgun (WGS) entry which is preliminary data.</text>
</comment>
<keyword evidence="2" id="KW-1185">Reference proteome</keyword>
<evidence type="ECO:0000313" key="2">
    <source>
        <dbReference type="Proteomes" id="UP001208017"/>
    </source>
</evidence>
<sequence length="98" mass="11192">MRCVTVYTKNYEVFSDLFEELQDTELGENEEKEIQGITVSDAGEVPDDYIESMRQKPEVAVMKVRKKNIIILQHGEVFEVLFQDESDLAPAAEAEIAH</sequence>
<proteinExistence type="predicted"/>